<organism evidence="6 7">
    <name type="scientific">Roseateles koreensis</name>
    <dbReference type="NCBI Taxonomy" id="2987526"/>
    <lineage>
        <taxon>Bacteria</taxon>
        <taxon>Pseudomonadati</taxon>
        <taxon>Pseudomonadota</taxon>
        <taxon>Betaproteobacteria</taxon>
        <taxon>Burkholderiales</taxon>
        <taxon>Sphaerotilaceae</taxon>
        <taxon>Roseateles</taxon>
    </lineage>
</organism>
<dbReference type="PANTHER" id="PTHR34183:SF1">
    <property type="entry name" value="ENDOLYTIC PEPTIDOGLYCAN TRANSGLYCOSYLASE RLPA"/>
    <property type="match status" value="1"/>
</dbReference>
<comment type="caution">
    <text evidence="6">The sequence shown here is derived from an EMBL/GenBank/DDBJ whole genome shotgun (WGS) entry which is preliminary data.</text>
</comment>
<dbReference type="Gene3D" id="2.40.40.10">
    <property type="entry name" value="RlpA-like domain"/>
    <property type="match status" value="1"/>
</dbReference>
<evidence type="ECO:0000256" key="3">
    <source>
        <dbReference type="HAMAP-Rule" id="MF_02071"/>
    </source>
</evidence>
<protein>
    <recommendedName>
        <fullName evidence="3">Endolytic peptidoglycan transglycosylase RlpA</fullName>
        <ecNumber evidence="3">4.2.2.-</ecNumber>
    </recommendedName>
</protein>
<dbReference type="CDD" id="cd22268">
    <property type="entry name" value="DPBB_RlpA-like"/>
    <property type="match status" value="1"/>
</dbReference>
<comment type="similarity">
    <text evidence="3 4">Belongs to the RlpA family.</text>
</comment>
<dbReference type="HAMAP" id="MF_02071">
    <property type="entry name" value="RlpA"/>
    <property type="match status" value="1"/>
</dbReference>
<keyword evidence="2 3" id="KW-0961">Cell wall biogenesis/degradation</keyword>
<reference evidence="6 7" key="1">
    <citation type="submission" date="2022-10" db="EMBL/GenBank/DDBJ databases">
        <title>paucibacter sp. hw8 Genome sequencing.</title>
        <authorList>
            <person name="Park S."/>
        </authorList>
    </citation>
    <scope>NUCLEOTIDE SEQUENCE [LARGE SCALE GENOMIC DNA]</scope>
    <source>
        <strain evidence="7">hw8</strain>
    </source>
</reference>
<keyword evidence="1 3" id="KW-0456">Lyase</keyword>
<dbReference type="Proteomes" id="UP001219862">
    <property type="component" value="Unassembled WGS sequence"/>
</dbReference>
<dbReference type="Pfam" id="PF03330">
    <property type="entry name" value="DPBB_1"/>
    <property type="match status" value="1"/>
</dbReference>
<proteinExistence type="inferred from homology"/>
<dbReference type="EC" id="4.2.2.-" evidence="3"/>
<keyword evidence="7" id="KW-1185">Reference proteome</keyword>
<evidence type="ECO:0000256" key="1">
    <source>
        <dbReference type="ARBA" id="ARBA00023239"/>
    </source>
</evidence>
<accession>A0ABT5KQX7</accession>
<dbReference type="NCBIfam" id="TIGR00413">
    <property type="entry name" value="rlpA"/>
    <property type="match status" value="1"/>
</dbReference>
<name>A0ABT5KQX7_9BURK</name>
<dbReference type="InterPro" id="IPR034718">
    <property type="entry name" value="RlpA"/>
</dbReference>
<dbReference type="SUPFAM" id="SSF50685">
    <property type="entry name" value="Barwin-like endoglucanases"/>
    <property type="match status" value="1"/>
</dbReference>
<gene>
    <name evidence="3" type="primary">rlpA</name>
    <name evidence="6" type="ORF">PRZ01_08915</name>
</gene>
<dbReference type="InterPro" id="IPR012997">
    <property type="entry name" value="RplA"/>
</dbReference>
<evidence type="ECO:0000313" key="6">
    <source>
        <dbReference type="EMBL" id="MDC8785308.1"/>
    </source>
</evidence>
<dbReference type="EMBL" id="JAQQXS010000006">
    <property type="protein sequence ID" value="MDC8785308.1"/>
    <property type="molecule type" value="Genomic_DNA"/>
</dbReference>
<dbReference type="PANTHER" id="PTHR34183">
    <property type="entry name" value="ENDOLYTIC PEPTIDOGLYCAN TRANSGLYCOSYLASE RLPA"/>
    <property type="match status" value="1"/>
</dbReference>
<comment type="function">
    <text evidence="3">Lytic transglycosylase with a strong preference for naked glycan strands that lack stem peptides.</text>
</comment>
<dbReference type="InterPro" id="IPR036908">
    <property type="entry name" value="RlpA-like_sf"/>
</dbReference>
<evidence type="ECO:0000313" key="7">
    <source>
        <dbReference type="Proteomes" id="UP001219862"/>
    </source>
</evidence>
<evidence type="ECO:0000256" key="4">
    <source>
        <dbReference type="RuleBase" id="RU003495"/>
    </source>
</evidence>
<dbReference type="InterPro" id="IPR009009">
    <property type="entry name" value="RlpA-like_DPBB"/>
</dbReference>
<feature type="domain" description="RlpA-like protein double-psi beta-barrel" evidence="5">
    <location>
        <begin position="326"/>
        <end position="415"/>
    </location>
</feature>
<sequence>MPESDAAMRLRASQRLAERHILCVQLRAAHRRLGLAGPAQAASSGDALLLSRLCAAEAFFRLRLALWELDFSNGQSLPELHGELLAVLRALRNWQHLLHRLLRRRPHFLHPQSVTQGLCEWPFDLSDPGHYLALLQLLALCRLFGQHQALARLSLGLRQQAGMDGLLARLLGLPGTWPRPPEPFDQLLNIPLGPGDATHLAESLARYLSARMPERAGSCFEVMALLPRGLGAELKCRLPSLPWRLLHAAHAAPRSDSGLYRSWLKLRPLADTSHIRKSAKSRQQARRHAWRCSMATVMCLAVSQHQQAVAEAPALPINAGYENWVERGLASWYGPGFQDRATANGERFDMHGLTAAHRSLPLPSFVLVRNLRNQRQVVVAVNDRGPFIDGRILDLSYAAARQLGMVEPGVVDVEIRRLSEDQLLRMQDAPTRVSLSNPMGANTLPVPMPQSLPDVAHLGGLGQLVQTSGRLEMPGAQASPVAEMGQPPALALNHLGGLAGFNESSASPRHADAAAPPQLLAQNLPSVEPRLMPASFELPAHAAPMDLAVPSHVLLGLHSTEAPSSAAAPPGHLQALRSYAPGLLGLLGGGARPLTAKDAGPASMPGARSFRTVALDLPLPILDTQAELSEPPQALPLVEEAPSSAQTLLKTWPEVDAPSRLLAEPAQDLPLLSPPADTRPLPLSSAWPALTEVRALDDLPEPGVLADVAYRLPRPLPAKPLPAPRKLATRAEGQVKQTPKVERVIEAAPVVAARPAPEAPKPVLAKVEAPAKTGLVDTLVKLTQKGWQGLASLLGFESKRDKV</sequence>
<evidence type="ECO:0000259" key="5">
    <source>
        <dbReference type="Pfam" id="PF03330"/>
    </source>
</evidence>
<evidence type="ECO:0000256" key="2">
    <source>
        <dbReference type="ARBA" id="ARBA00023316"/>
    </source>
</evidence>